<evidence type="ECO:0000313" key="4">
    <source>
        <dbReference type="Proteomes" id="UP000814207"/>
    </source>
</evidence>
<comment type="caution">
    <text evidence="3">The sequence shown here is derived from an EMBL/GenBank/DDBJ whole genome shotgun (WGS) entry which is preliminary data.</text>
</comment>
<organism evidence="3 4">
    <name type="scientific">Pseudomonas syringae</name>
    <dbReference type="NCBI Taxonomy" id="317"/>
    <lineage>
        <taxon>Bacteria</taxon>
        <taxon>Pseudomonadati</taxon>
        <taxon>Pseudomonadota</taxon>
        <taxon>Gammaproteobacteria</taxon>
        <taxon>Pseudomonadales</taxon>
        <taxon>Pseudomonadaceae</taxon>
        <taxon>Pseudomonas</taxon>
    </lineage>
</organism>
<evidence type="ECO:0000256" key="2">
    <source>
        <dbReference type="SAM" id="MobiDB-lite"/>
    </source>
</evidence>
<gene>
    <name evidence="3" type="ORF">GIW73_21720</name>
</gene>
<sequence>MTRITSLFGGFTDTLKRSDSLPSSKTLSTAGSSASSSSSSMNTRVFDQKTIDKKIEHFNTKGQSSAPKTSTDTANTAVDPQLNEYKAKHQLEWQARKDATVRDTLFKQPVSGRVRGAEVEPFSSSKLQDNAEALVKADAKVKDAATPFSFKNAYKTALVNSSVTVPFTITAFVTINILNQGTNNLINPTSPAATEQSLAEGRLVEQSQRDVFQVVNTLGTLRGEPPVKPSLQWLAQTNDERLDTLEEMVDHVEQQIGTLAQKLEIPFQLASTGAPEDDIKSRTLGIDSRLAVLSALFLEMKNKLETSAG</sequence>
<accession>A0A9Q3XAM5</accession>
<reference evidence="3" key="1">
    <citation type="submission" date="2019-11" db="EMBL/GenBank/DDBJ databases">
        <title>Epiphytic Pseudomonas syringae from cherry orchards.</title>
        <authorList>
            <person name="Hulin M.T."/>
        </authorList>
    </citation>
    <scope>NUCLEOTIDE SEQUENCE</scope>
    <source>
        <strain evidence="3">PA-6-9A</strain>
    </source>
</reference>
<dbReference type="EMBL" id="WKEU01000124">
    <property type="protein sequence ID" value="MCF5065557.1"/>
    <property type="molecule type" value="Genomic_DNA"/>
</dbReference>
<keyword evidence="1" id="KW-0175">Coiled coil</keyword>
<feature type="region of interest" description="Disordered" evidence="2">
    <location>
        <begin position="10"/>
        <end position="46"/>
    </location>
</feature>
<evidence type="ECO:0000256" key="1">
    <source>
        <dbReference type="SAM" id="Coils"/>
    </source>
</evidence>
<name>A0A9Q3XAM5_PSESX</name>
<feature type="compositionally biased region" description="Low complexity" evidence="2">
    <location>
        <begin position="23"/>
        <end position="40"/>
    </location>
</feature>
<dbReference type="AlphaFoldDB" id="A0A9Q3XAM5"/>
<proteinExistence type="predicted"/>
<evidence type="ECO:0000313" key="3">
    <source>
        <dbReference type="EMBL" id="MCF5065557.1"/>
    </source>
</evidence>
<feature type="coiled-coil region" evidence="1">
    <location>
        <begin position="235"/>
        <end position="262"/>
    </location>
</feature>
<protein>
    <submittedName>
        <fullName evidence="3">Uncharacterized protein</fullName>
    </submittedName>
</protein>
<dbReference type="Proteomes" id="UP000814207">
    <property type="component" value="Unassembled WGS sequence"/>
</dbReference>